<evidence type="ECO:0000313" key="6">
    <source>
        <dbReference type="Proteomes" id="UP000724874"/>
    </source>
</evidence>
<evidence type="ECO:0000256" key="1">
    <source>
        <dbReference type="ARBA" id="ARBA00005179"/>
    </source>
</evidence>
<comment type="similarity">
    <text evidence="4">Belongs to the class I-like SAM-binding methyltransferase superfamily.</text>
</comment>
<comment type="caution">
    <text evidence="5">The sequence shown here is derived from an EMBL/GenBank/DDBJ whole genome shotgun (WGS) entry which is preliminary data.</text>
</comment>
<dbReference type="GO" id="GO:0016740">
    <property type="term" value="F:transferase activity"/>
    <property type="evidence" value="ECO:0007669"/>
    <property type="project" value="UniProtKB-KW"/>
</dbReference>
<dbReference type="PANTHER" id="PTHR35897:SF1">
    <property type="entry name" value="METHYLTRANSFERASE AUSD"/>
    <property type="match status" value="1"/>
</dbReference>
<name>A0A9P5N6H1_GYMJU</name>
<dbReference type="SUPFAM" id="SSF53335">
    <property type="entry name" value="S-adenosyl-L-methionine-dependent methyltransferases"/>
    <property type="match status" value="1"/>
</dbReference>
<evidence type="ECO:0000256" key="4">
    <source>
        <dbReference type="ARBA" id="ARBA00038314"/>
    </source>
</evidence>
<evidence type="ECO:0000256" key="3">
    <source>
        <dbReference type="ARBA" id="ARBA00022691"/>
    </source>
</evidence>
<sequence length="314" mass="35500">RLNNSRLPGYPKALKLLQDPDHKDPVLLDIGCCFGNDTRKFIIDGWPAQEVIASDLREGMYSFYFRPIRFWQCGHELFNSTPSSFPVTFIQGDIFDPAFLSLAYTSSNPNSTSVKVESQPTRPNLSTLKSLTPLLHRVSAIHASALFHLFSETQQLELAQRLAALLLPQKGSIIFGTHVARREKGFRKSAATPILMFCHSPSSWRQMWVEQVFNGSRSPQVRVEAELVHYKWRGSTTRPNCSCRDRRRWDGVGDAVVCGGGLVKVILEICSTVVFSFTLYASTRFRKKKERLWIVVTGRRGKVLLRPGSISRIA</sequence>
<dbReference type="Proteomes" id="UP000724874">
    <property type="component" value="Unassembled WGS sequence"/>
</dbReference>
<protein>
    <recommendedName>
        <fullName evidence="7">Methyltransferase domain-containing protein</fullName>
    </recommendedName>
</protein>
<keyword evidence="3" id="KW-0949">S-adenosyl-L-methionine</keyword>
<proteinExistence type="inferred from homology"/>
<organism evidence="5 6">
    <name type="scientific">Gymnopilus junonius</name>
    <name type="common">Spectacular rustgill mushroom</name>
    <name type="synonym">Gymnopilus spectabilis subsp. junonius</name>
    <dbReference type="NCBI Taxonomy" id="109634"/>
    <lineage>
        <taxon>Eukaryota</taxon>
        <taxon>Fungi</taxon>
        <taxon>Dikarya</taxon>
        <taxon>Basidiomycota</taxon>
        <taxon>Agaricomycotina</taxon>
        <taxon>Agaricomycetes</taxon>
        <taxon>Agaricomycetidae</taxon>
        <taxon>Agaricales</taxon>
        <taxon>Agaricineae</taxon>
        <taxon>Hymenogastraceae</taxon>
        <taxon>Gymnopilus</taxon>
    </lineage>
</organism>
<gene>
    <name evidence="5" type="ORF">CPB84DRAFT_1697733</name>
</gene>
<accession>A0A9P5N6H1</accession>
<dbReference type="Gene3D" id="3.40.50.150">
    <property type="entry name" value="Vaccinia Virus protein VP39"/>
    <property type="match status" value="1"/>
</dbReference>
<dbReference type="PANTHER" id="PTHR35897">
    <property type="entry name" value="METHYLTRANSFERASE AUSD"/>
    <property type="match status" value="1"/>
</dbReference>
<reference evidence="5" key="1">
    <citation type="submission" date="2020-11" db="EMBL/GenBank/DDBJ databases">
        <authorList>
            <consortium name="DOE Joint Genome Institute"/>
            <person name="Ahrendt S."/>
            <person name="Riley R."/>
            <person name="Andreopoulos W."/>
            <person name="LaButti K."/>
            <person name="Pangilinan J."/>
            <person name="Ruiz-duenas F.J."/>
            <person name="Barrasa J.M."/>
            <person name="Sanchez-Garcia M."/>
            <person name="Camarero S."/>
            <person name="Miyauchi S."/>
            <person name="Serrano A."/>
            <person name="Linde D."/>
            <person name="Babiker R."/>
            <person name="Drula E."/>
            <person name="Ayuso-Fernandez I."/>
            <person name="Pacheco R."/>
            <person name="Padilla G."/>
            <person name="Ferreira P."/>
            <person name="Barriuso J."/>
            <person name="Kellner H."/>
            <person name="Castanera R."/>
            <person name="Alfaro M."/>
            <person name="Ramirez L."/>
            <person name="Pisabarro A.G."/>
            <person name="Kuo A."/>
            <person name="Tritt A."/>
            <person name="Lipzen A."/>
            <person name="He G."/>
            <person name="Yan M."/>
            <person name="Ng V."/>
            <person name="Cullen D."/>
            <person name="Martin F."/>
            <person name="Rosso M.-N."/>
            <person name="Henrissat B."/>
            <person name="Hibbett D."/>
            <person name="Martinez A.T."/>
            <person name="Grigoriev I.V."/>
        </authorList>
    </citation>
    <scope>NUCLEOTIDE SEQUENCE</scope>
    <source>
        <strain evidence="5">AH 44721</strain>
    </source>
</reference>
<keyword evidence="6" id="KW-1185">Reference proteome</keyword>
<feature type="non-terminal residue" evidence="5">
    <location>
        <position position="314"/>
    </location>
</feature>
<evidence type="ECO:0008006" key="7">
    <source>
        <dbReference type="Google" id="ProtNLM"/>
    </source>
</evidence>
<dbReference type="OrthoDB" id="2094832at2759"/>
<dbReference type="InterPro" id="IPR051654">
    <property type="entry name" value="Meroterpenoid_MTases"/>
</dbReference>
<dbReference type="InterPro" id="IPR029063">
    <property type="entry name" value="SAM-dependent_MTases_sf"/>
</dbReference>
<dbReference type="AlphaFoldDB" id="A0A9P5N6H1"/>
<keyword evidence="2" id="KW-0808">Transferase</keyword>
<evidence type="ECO:0000313" key="5">
    <source>
        <dbReference type="EMBL" id="KAF8868007.1"/>
    </source>
</evidence>
<evidence type="ECO:0000256" key="2">
    <source>
        <dbReference type="ARBA" id="ARBA00022679"/>
    </source>
</evidence>
<dbReference type="EMBL" id="JADNYJ010000841">
    <property type="protein sequence ID" value="KAF8868007.1"/>
    <property type="molecule type" value="Genomic_DNA"/>
</dbReference>
<comment type="pathway">
    <text evidence="1">Secondary metabolite biosynthesis.</text>
</comment>